<dbReference type="PROSITE" id="PS51257">
    <property type="entry name" value="PROKAR_LIPOPROTEIN"/>
    <property type="match status" value="1"/>
</dbReference>
<evidence type="ECO:0000313" key="3">
    <source>
        <dbReference type="EMBL" id="BBL03343.1"/>
    </source>
</evidence>
<dbReference type="EMBL" id="AP019735">
    <property type="protein sequence ID" value="BBL03343.1"/>
    <property type="molecule type" value="Genomic_DNA"/>
</dbReference>
<dbReference type="InterPro" id="IPR030395">
    <property type="entry name" value="GP_PDE_dom"/>
</dbReference>
<dbReference type="GO" id="GO:0006644">
    <property type="term" value="P:phospholipid metabolic process"/>
    <property type="evidence" value="ECO:0007669"/>
    <property type="project" value="TreeGrafter"/>
</dbReference>
<evidence type="ECO:0000259" key="2">
    <source>
        <dbReference type="PROSITE" id="PS51704"/>
    </source>
</evidence>
<dbReference type="InterPro" id="IPR017946">
    <property type="entry name" value="PLC-like_Pdiesterase_TIM-brl"/>
</dbReference>
<dbReference type="Pfam" id="PF03009">
    <property type="entry name" value="GDPD"/>
    <property type="match status" value="1"/>
</dbReference>
<organism evidence="3 4">
    <name type="scientific">Alistipes communis</name>
    <dbReference type="NCBI Taxonomy" id="2585118"/>
    <lineage>
        <taxon>Bacteria</taxon>
        <taxon>Pseudomonadati</taxon>
        <taxon>Bacteroidota</taxon>
        <taxon>Bacteroidia</taxon>
        <taxon>Bacteroidales</taxon>
        <taxon>Rikenellaceae</taxon>
        <taxon>Alistipes</taxon>
    </lineage>
</organism>
<evidence type="ECO:0000256" key="1">
    <source>
        <dbReference type="SAM" id="SignalP"/>
    </source>
</evidence>
<dbReference type="KEGG" id="acou:A5CBH24_06560"/>
<dbReference type="GO" id="GO:0005886">
    <property type="term" value="C:plasma membrane"/>
    <property type="evidence" value="ECO:0007669"/>
    <property type="project" value="TreeGrafter"/>
</dbReference>
<feature type="domain" description="GP-PDE" evidence="2">
    <location>
        <begin position="52"/>
        <end position="311"/>
    </location>
</feature>
<dbReference type="OrthoDB" id="384721at2"/>
<proteinExistence type="predicted"/>
<name>A0A4Y1WQI0_9BACT</name>
<reference evidence="4" key="1">
    <citation type="submission" date="2019-06" db="EMBL/GenBank/DDBJ databases">
        <title>Alistipes onderdonkii subsp. vulgaris subsp. nov., Alistipes dispar sp. nov. and Alistipes communis sp. nov., isolated from human faeces, and creation of Alistipes onderdonkii subsp. onderdonkii subsp. nov.</title>
        <authorList>
            <person name="Sakamoto M."/>
            <person name="Ikeyama N."/>
            <person name="Ogata Y."/>
            <person name="Suda W."/>
            <person name="Iino T."/>
            <person name="Hattori M."/>
            <person name="Ohkuma M."/>
        </authorList>
    </citation>
    <scope>NUCLEOTIDE SEQUENCE [LARGE SCALE GENOMIC DNA]</scope>
    <source>
        <strain evidence="4">5CBH24</strain>
    </source>
</reference>
<evidence type="ECO:0000313" key="4">
    <source>
        <dbReference type="Proteomes" id="UP000318946"/>
    </source>
</evidence>
<keyword evidence="1" id="KW-0732">Signal</keyword>
<sequence>MKRYLTILAAATMLSCGGRQAGYPVAGEDHAVKIASFEEFQSYFRYVPGRDIIISAHRGGMQEGYPENCIASCEKTLSMMPTFFEIDFSFTKDSVMVLMHDLTIDRTTDGKGRVADYTYEELQRFRLVDRDGNVTDYRIPTLAEVLEWGKDKVAFNFDNKYINTKGVGEAERRRALDYYVEQLLPGGAWSEYHNIFLSVRSLDEALYYWNAGVRNAMFCIEISTPEQFRAFERSGIPWSYLIAASRKAMDPAMTEIYEKLHDRGVMVIVSVTGSADRVKDRRDRRVEYLRTLLSEPDIIETDYPADFVGLPVGREELRAIRDREAERMER</sequence>
<dbReference type="Gene3D" id="3.20.20.190">
    <property type="entry name" value="Phosphatidylinositol (PI) phosphodiesterase"/>
    <property type="match status" value="1"/>
</dbReference>
<dbReference type="PANTHER" id="PTHR46320">
    <property type="entry name" value="GLYCEROPHOSPHODIESTER PHOSPHODIESTERASE 1"/>
    <property type="match status" value="1"/>
</dbReference>
<keyword evidence="4" id="KW-1185">Reference proteome</keyword>
<dbReference type="PROSITE" id="PS51704">
    <property type="entry name" value="GP_PDE"/>
    <property type="match status" value="1"/>
</dbReference>
<dbReference type="CDD" id="cd08566">
    <property type="entry name" value="GDPD_AtGDE_like"/>
    <property type="match status" value="1"/>
</dbReference>
<dbReference type="GeneID" id="78341368"/>
<dbReference type="Proteomes" id="UP000318946">
    <property type="component" value="Chromosome"/>
</dbReference>
<dbReference type="GO" id="GO:0008889">
    <property type="term" value="F:glycerophosphodiester phosphodiesterase activity"/>
    <property type="evidence" value="ECO:0007669"/>
    <property type="project" value="TreeGrafter"/>
</dbReference>
<feature type="signal peptide" evidence="1">
    <location>
        <begin position="1"/>
        <end position="21"/>
    </location>
</feature>
<accession>A0A4Y1WQI0</accession>
<dbReference type="GO" id="GO:0070291">
    <property type="term" value="P:N-acylethanolamine metabolic process"/>
    <property type="evidence" value="ECO:0007669"/>
    <property type="project" value="TreeGrafter"/>
</dbReference>
<dbReference type="SUPFAM" id="SSF51695">
    <property type="entry name" value="PLC-like phosphodiesterases"/>
    <property type="match status" value="1"/>
</dbReference>
<dbReference type="GO" id="GO:0006580">
    <property type="term" value="P:ethanolamine metabolic process"/>
    <property type="evidence" value="ECO:0007669"/>
    <property type="project" value="TreeGrafter"/>
</dbReference>
<protein>
    <recommendedName>
        <fullName evidence="2">GP-PDE domain-containing protein</fullName>
    </recommendedName>
</protein>
<feature type="chain" id="PRO_5021205124" description="GP-PDE domain-containing protein" evidence="1">
    <location>
        <begin position="22"/>
        <end position="330"/>
    </location>
</feature>
<dbReference type="PANTHER" id="PTHR46320:SF1">
    <property type="entry name" value="GLYCEROPHOSPHODIESTER PHOSPHODIESTERASE 1"/>
    <property type="match status" value="1"/>
</dbReference>
<dbReference type="AlphaFoldDB" id="A0A4Y1WQI0"/>
<gene>
    <name evidence="3" type="ORF">A5CBH24_06560</name>
</gene>
<dbReference type="RefSeq" id="WP_141412204.1">
    <property type="nucleotide sequence ID" value="NZ_AP019735.1"/>
</dbReference>